<dbReference type="Pfam" id="PF00646">
    <property type="entry name" value="F-box"/>
    <property type="match status" value="1"/>
</dbReference>
<keyword evidence="1" id="KW-0833">Ubl conjugation pathway</keyword>
<dbReference type="AlphaFoldDB" id="A0A132AAU4"/>
<protein>
    <submittedName>
        <fullName evidence="2">F-box/LRR-repeat 20-like protein</fullName>
    </submittedName>
</protein>
<dbReference type="Gene3D" id="3.80.10.10">
    <property type="entry name" value="Ribonuclease Inhibitor"/>
    <property type="match status" value="1"/>
</dbReference>
<organism evidence="2 3">
    <name type="scientific">Sarcoptes scabiei</name>
    <name type="common">Itch mite</name>
    <name type="synonym">Acarus scabiei</name>
    <dbReference type="NCBI Taxonomy" id="52283"/>
    <lineage>
        <taxon>Eukaryota</taxon>
        <taxon>Metazoa</taxon>
        <taxon>Ecdysozoa</taxon>
        <taxon>Arthropoda</taxon>
        <taxon>Chelicerata</taxon>
        <taxon>Arachnida</taxon>
        <taxon>Acari</taxon>
        <taxon>Acariformes</taxon>
        <taxon>Sarcoptiformes</taxon>
        <taxon>Astigmata</taxon>
        <taxon>Psoroptidia</taxon>
        <taxon>Sarcoptoidea</taxon>
        <taxon>Sarcoptidae</taxon>
        <taxon>Sarcoptinae</taxon>
        <taxon>Sarcoptes</taxon>
    </lineage>
</organism>
<dbReference type="GO" id="GO:0031146">
    <property type="term" value="P:SCF-dependent proteasomal ubiquitin-dependent protein catabolic process"/>
    <property type="evidence" value="ECO:0007669"/>
    <property type="project" value="TreeGrafter"/>
</dbReference>
<dbReference type="InterPro" id="IPR032675">
    <property type="entry name" value="LRR_dom_sf"/>
</dbReference>
<dbReference type="PANTHER" id="PTHR13318">
    <property type="entry name" value="PARTNER OF PAIRED, ISOFORM B-RELATED"/>
    <property type="match status" value="1"/>
</dbReference>
<gene>
    <name evidence="2" type="ORF">QR98_0066200</name>
</gene>
<sequence>MEARRSLSITLNHDCLRMIFDNLYMNEKLKCRLVCRRWKSIIDSMIARQSSLELFAVNSKLAEEIAYATGCRSRSSKFSLAKFSPCFDCVWIQEQRLETIQIQLQHLWNTIEYYFDELCSRLGPYSLRKLSRRNSIVHYDFDDNNDDGYQSDSTANIFSILYESSRQYSFCASSSIFSSYCLSRSLLKALNQCQTFDSLRWKHTKNRLKYSVIISWNQLSLKRFETLLQRFPNLNRLMITNIDHLSDSMFFSISKFCPKIQSLSITNCSASFNVRINDLEALAYRKTHHQDSDSLLMFSSSSMLIIDNQTFSHLSSLTIRRCKLIAKQLTTIIRHCRNLIYLDISDNIEIGQSIRYLGPKIDCLVCGDLSSKESIESILTNLIKGNGINVRLLSICGKLQDAISSIKSLKNLEELEMHFYVDDEFPREYLTEIGSVTLRSLILEQIRCVDCPSVLNHSQFESILQRSQNLKRLQITGDFEWNLRLNDQSLRILSQKCPELKELTLNGNGSITDYGILYLRKLPLAQLNLSSFNSITDYSIGILLERCPGLQSITLIDMPQLTERIVREAITKCRRDPEQNLSLTLDNDGVYQNYSQKKLPRNLKISIENHLYCRFGANRFSNVFNHFDFAIDYHNDIADYSGRPIGSVIDGVDDDPGAYHSEHHDTNQFHYEYVSDLGN</sequence>
<evidence type="ECO:0000313" key="3">
    <source>
        <dbReference type="Proteomes" id="UP000616769"/>
    </source>
</evidence>
<evidence type="ECO:0000256" key="1">
    <source>
        <dbReference type="ARBA" id="ARBA00022786"/>
    </source>
</evidence>
<name>A0A132AAU4_SARSC</name>
<dbReference type="SMART" id="SM00256">
    <property type="entry name" value="FBOX"/>
    <property type="match status" value="1"/>
</dbReference>
<dbReference type="InterPro" id="IPR036047">
    <property type="entry name" value="F-box-like_dom_sf"/>
</dbReference>
<comment type="caution">
    <text evidence="2">The sequence shown here is derived from an EMBL/GenBank/DDBJ whole genome shotgun (WGS) entry which is preliminary data.</text>
</comment>
<dbReference type="Proteomes" id="UP000616769">
    <property type="component" value="Unassembled WGS sequence"/>
</dbReference>
<dbReference type="SUPFAM" id="SSF52058">
    <property type="entry name" value="L domain-like"/>
    <property type="match status" value="1"/>
</dbReference>
<dbReference type="EMBL" id="JXLN01012209">
    <property type="protein sequence ID" value="KPM08106.1"/>
    <property type="molecule type" value="Genomic_DNA"/>
</dbReference>
<dbReference type="GO" id="GO:0019005">
    <property type="term" value="C:SCF ubiquitin ligase complex"/>
    <property type="evidence" value="ECO:0007669"/>
    <property type="project" value="TreeGrafter"/>
</dbReference>
<dbReference type="SUPFAM" id="SSF52047">
    <property type="entry name" value="RNI-like"/>
    <property type="match status" value="1"/>
</dbReference>
<dbReference type="InterPro" id="IPR001810">
    <property type="entry name" value="F-box_dom"/>
</dbReference>
<dbReference type="Gene3D" id="1.20.1280.50">
    <property type="match status" value="1"/>
</dbReference>
<proteinExistence type="predicted"/>
<dbReference type="OrthoDB" id="6509021at2759"/>
<dbReference type="PANTHER" id="PTHR13318:SF95">
    <property type="entry name" value="F-BOX PROTEIN YLR352W"/>
    <property type="match status" value="1"/>
</dbReference>
<evidence type="ECO:0000313" key="2">
    <source>
        <dbReference type="EMBL" id="KPM08106.1"/>
    </source>
</evidence>
<accession>A0A132AAU4</accession>
<reference evidence="2 3" key="1">
    <citation type="journal article" date="2015" name="Parasit. Vectors">
        <title>Draft genome of the scabies mite.</title>
        <authorList>
            <person name="Rider S.D.Jr."/>
            <person name="Morgan M.S."/>
            <person name="Arlian L.G."/>
        </authorList>
    </citation>
    <scope>NUCLEOTIDE SEQUENCE [LARGE SCALE GENOMIC DNA]</scope>
    <source>
        <strain evidence="2">Arlian Lab</strain>
    </source>
</reference>
<dbReference type="VEuPathDB" id="VectorBase:SSCA008666"/>
<dbReference type="SUPFAM" id="SSF81383">
    <property type="entry name" value="F-box domain"/>
    <property type="match status" value="1"/>
</dbReference>
<dbReference type="SMART" id="SM00367">
    <property type="entry name" value="LRR_CC"/>
    <property type="match status" value="5"/>
</dbReference>
<dbReference type="InterPro" id="IPR006553">
    <property type="entry name" value="Leu-rich_rpt_Cys-con_subtyp"/>
</dbReference>